<sequence length="554" mass="60833">MHFQGLPQVLRLSPLLLGGALAGLASATTQSAESEIQWKKCEGVIGRVVATGLFPPIPVECSNLTVPIDYSEPDNGTFELPLIRMPALKQPSKGSIIVHFGGPAPLQTTTLVTLGEQMLLLTGQGYDLVSWDQRGTQGTALELSCFNTTRERELWNANTGGITALTTEDKLAFGRSWVLAEKHAQICADNNEGKRMDVIGTVDTVRDVMSIVDALGGDRRVRFYGISYGTIVGATLGAMFPDRIERLVLDGVSNIHQWWAGEFWEMQTDSDKVLAGFVRTCFEKPELCPLAAANPNSTAEHMTEKIYEMMEELKFNPIPILDDSIPGVHMIDDGFVKSMMRGPLYNAAGYPTLAALVHLLMIRDLEKFIPIYNEANPVTEYGDSSMGITCSDTTFRAETVEDALPRIEKNIEISRFIGDMMHTGVALCSQWKLPLKERFTRGFHEPVELQTPPLLIGNEYDVVTPHVSAVNASASFPGSSVVKFNTFGHGIQSQPSLCTANIVREYFENGKLPEDGTVCEPAAHPWENTKWDPLFKELDYVRPSNGTGSNSTAA</sequence>
<dbReference type="EMBL" id="VUJX02000010">
    <property type="protein sequence ID" value="KAL0931280.1"/>
    <property type="molecule type" value="Genomic_DNA"/>
</dbReference>
<comment type="caution">
    <text evidence="1">The sequence shown here is derived from an EMBL/GenBank/DDBJ whole genome shotgun (WGS) entry which is preliminary data.</text>
</comment>
<protein>
    <submittedName>
        <fullName evidence="1">TAP domain-containing protein</fullName>
    </submittedName>
</protein>
<evidence type="ECO:0000313" key="1">
    <source>
        <dbReference type="EMBL" id="KAL0931280.1"/>
    </source>
</evidence>
<organism evidence="1 2">
    <name type="scientific">Colletotrichum truncatum</name>
    <name type="common">Anthracnose fungus</name>
    <name type="synonym">Colletotrichum capsici</name>
    <dbReference type="NCBI Taxonomy" id="5467"/>
    <lineage>
        <taxon>Eukaryota</taxon>
        <taxon>Fungi</taxon>
        <taxon>Dikarya</taxon>
        <taxon>Ascomycota</taxon>
        <taxon>Pezizomycotina</taxon>
        <taxon>Sordariomycetes</taxon>
        <taxon>Hypocreomycetidae</taxon>
        <taxon>Glomerellales</taxon>
        <taxon>Glomerellaceae</taxon>
        <taxon>Colletotrichum</taxon>
        <taxon>Colletotrichum truncatum species complex</taxon>
    </lineage>
</organism>
<dbReference type="Proteomes" id="UP000805649">
    <property type="component" value="Unassembled WGS sequence"/>
</dbReference>
<gene>
    <name evidence="1" type="ORF">CTRU02_214015</name>
</gene>
<name>A0ACC3YHC6_COLTU</name>
<accession>A0ACC3YHC6</accession>
<proteinExistence type="predicted"/>
<evidence type="ECO:0000313" key="2">
    <source>
        <dbReference type="Proteomes" id="UP000805649"/>
    </source>
</evidence>
<reference evidence="1 2" key="1">
    <citation type="journal article" date="2020" name="Phytopathology">
        <title>Genome Sequence Resources of Colletotrichum truncatum, C. plurivorum, C. musicola, and C. sojae: Four Species Pathogenic to Soybean (Glycine max).</title>
        <authorList>
            <person name="Rogerio F."/>
            <person name="Boufleur T.R."/>
            <person name="Ciampi-Guillardi M."/>
            <person name="Sukno S.A."/>
            <person name="Thon M.R."/>
            <person name="Massola Junior N.S."/>
            <person name="Baroncelli R."/>
        </authorList>
    </citation>
    <scope>NUCLEOTIDE SEQUENCE [LARGE SCALE GENOMIC DNA]</scope>
    <source>
        <strain evidence="1 2">CMES1059</strain>
    </source>
</reference>
<keyword evidence="2" id="KW-1185">Reference proteome</keyword>